<gene>
    <name evidence="2" type="ORF">DL89DRAFT_268929</name>
</gene>
<dbReference type="InterPro" id="IPR036047">
    <property type="entry name" value="F-box-like_dom_sf"/>
</dbReference>
<dbReference type="AlphaFoldDB" id="A0A1Y1W4J9"/>
<sequence length="313" mass="36004">MNCWICGVFVDTLDSFYTSLKTGDWRFEVSGDARQYEKDVEAFSCGDSRMFAEGFRVLNMYSGVSPRDGCCLVDRRFDVVRTFDSLFKNTPIRIVQEANPNEAEGSLFSGDIQGIIVHEACLDILTGELNRRRVPWTYRGITTNACLQPTVMNLDFAVPGFAQHETDTVAQKFSEFGFYDASNLMQLQHSALLALPSEILNNMMRFLDEASLISLFFACKFIGAEPGFWRRMFAGDAVPGMDWHAYYRRATRFRMNLRNRARITAIVRHNIPMFETWNRRLRPDIERIANAFLAARRRCEEDFYDVHAPILAV</sequence>
<dbReference type="InterPro" id="IPR001810">
    <property type="entry name" value="F-box_dom"/>
</dbReference>
<dbReference type="EMBL" id="MCFD01000010">
    <property type="protein sequence ID" value="ORX68417.1"/>
    <property type="molecule type" value="Genomic_DNA"/>
</dbReference>
<comment type="caution">
    <text evidence="2">The sequence shown here is derived from an EMBL/GenBank/DDBJ whole genome shotgun (WGS) entry which is preliminary data.</text>
</comment>
<dbReference type="GeneID" id="63804735"/>
<protein>
    <recommendedName>
        <fullName evidence="1">F-box domain-containing protein</fullName>
    </recommendedName>
</protein>
<feature type="domain" description="F-box" evidence="1">
    <location>
        <begin position="189"/>
        <end position="232"/>
    </location>
</feature>
<dbReference type="SUPFAM" id="SSF81383">
    <property type="entry name" value="F-box domain"/>
    <property type="match status" value="1"/>
</dbReference>
<dbReference type="RefSeq" id="XP_040742231.1">
    <property type="nucleotide sequence ID" value="XM_040888087.1"/>
</dbReference>
<dbReference type="Proteomes" id="UP000193922">
    <property type="component" value="Unassembled WGS sequence"/>
</dbReference>
<keyword evidence="3" id="KW-1185">Reference proteome</keyword>
<dbReference type="OrthoDB" id="5351126at2759"/>
<name>A0A1Y1W4J9_9FUNG</name>
<accession>A0A1Y1W4J9</accession>
<proteinExistence type="predicted"/>
<evidence type="ECO:0000259" key="1">
    <source>
        <dbReference type="PROSITE" id="PS50181"/>
    </source>
</evidence>
<evidence type="ECO:0000313" key="2">
    <source>
        <dbReference type="EMBL" id="ORX68417.1"/>
    </source>
</evidence>
<organism evidence="2 3">
    <name type="scientific">Linderina pennispora</name>
    <dbReference type="NCBI Taxonomy" id="61395"/>
    <lineage>
        <taxon>Eukaryota</taxon>
        <taxon>Fungi</taxon>
        <taxon>Fungi incertae sedis</taxon>
        <taxon>Zoopagomycota</taxon>
        <taxon>Kickxellomycotina</taxon>
        <taxon>Kickxellomycetes</taxon>
        <taxon>Kickxellales</taxon>
        <taxon>Kickxellaceae</taxon>
        <taxon>Linderina</taxon>
    </lineage>
</organism>
<dbReference type="PROSITE" id="PS50181">
    <property type="entry name" value="FBOX"/>
    <property type="match status" value="1"/>
</dbReference>
<evidence type="ECO:0000313" key="3">
    <source>
        <dbReference type="Proteomes" id="UP000193922"/>
    </source>
</evidence>
<reference evidence="2 3" key="1">
    <citation type="submission" date="2016-07" db="EMBL/GenBank/DDBJ databases">
        <title>Pervasive Adenine N6-methylation of Active Genes in Fungi.</title>
        <authorList>
            <consortium name="DOE Joint Genome Institute"/>
            <person name="Mondo S.J."/>
            <person name="Dannebaum R.O."/>
            <person name="Kuo R.C."/>
            <person name="Labutti K."/>
            <person name="Haridas S."/>
            <person name="Kuo A."/>
            <person name="Salamov A."/>
            <person name="Ahrendt S.R."/>
            <person name="Lipzen A."/>
            <person name="Sullivan W."/>
            <person name="Andreopoulos W.B."/>
            <person name="Clum A."/>
            <person name="Lindquist E."/>
            <person name="Daum C."/>
            <person name="Ramamoorthy G.K."/>
            <person name="Gryganskyi A."/>
            <person name="Culley D."/>
            <person name="Magnuson J.K."/>
            <person name="James T.Y."/>
            <person name="O'Malley M.A."/>
            <person name="Stajich J.E."/>
            <person name="Spatafora J.W."/>
            <person name="Visel A."/>
            <person name="Grigoriev I.V."/>
        </authorList>
    </citation>
    <scope>NUCLEOTIDE SEQUENCE [LARGE SCALE GENOMIC DNA]</scope>
    <source>
        <strain evidence="2 3">ATCC 12442</strain>
    </source>
</reference>